<keyword evidence="4" id="KW-1185">Reference proteome</keyword>
<feature type="domain" description="PORR" evidence="2">
    <location>
        <begin position="73"/>
        <end position="394"/>
    </location>
</feature>
<evidence type="ECO:0000313" key="4">
    <source>
        <dbReference type="Proteomes" id="UP001558713"/>
    </source>
</evidence>
<evidence type="ECO:0000259" key="2">
    <source>
        <dbReference type="Pfam" id="PF11955"/>
    </source>
</evidence>
<comment type="caution">
    <text evidence="3">The sequence shown here is derived from an EMBL/GenBank/DDBJ whole genome shotgun (WGS) entry which is preliminary data.</text>
</comment>
<sequence>MAWLRLFSRTLKPQNPTLPQISSSSPNPNPNFRTIPFSTSFLITKTPKKFKKSRKKPESPRTKSIQHESTQIPNFESLISRDAHFRFLIRSKEFISKQPERILRLDDAGKLYRELGFPRGRKITRFIPKHPLIFQTYRHNDGKMWLGFSEFMEDLLDEEKALIDSMEIDRVNRVRKLLMMSKDKRILLSKIHHTRLIFGIPEDFRDRVGKYPDYFRVVTGQDGNRVLELVNWDSNLAVSELERRFMTDEDKAKRAFKFPLKHGKELELEEKDAKKLNQLNTFPLVSPYSDGWKFDVWSLEAEKYRVGIVHEFLSLTLEKRASIHHLVEFKDEFSLTRQTYQMLKKQPTSFYLAGTEMNWSVFLKDGYDENGVLISKDPQVLFNEKLYKYADMQKS</sequence>
<dbReference type="InterPro" id="IPR045040">
    <property type="entry name" value="PORR_fam"/>
</dbReference>
<protein>
    <submittedName>
        <fullName evidence="3">WHAT'S THIS FACTOR 1-like protein</fullName>
    </submittedName>
</protein>
<dbReference type="Proteomes" id="UP001558713">
    <property type="component" value="Unassembled WGS sequence"/>
</dbReference>
<dbReference type="AlphaFoldDB" id="A0ABD1C5N4"/>
<dbReference type="InterPro" id="IPR021099">
    <property type="entry name" value="PORR_domain"/>
</dbReference>
<gene>
    <name evidence="3" type="ORF">V5N11_020197</name>
</gene>
<dbReference type="Pfam" id="PF11955">
    <property type="entry name" value="PORR"/>
    <property type="match status" value="1"/>
</dbReference>
<dbReference type="EMBL" id="JBANAX010000051">
    <property type="protein sequence ID" value="KAL1224551.1"/>
    <property type="molecule type" value="Genomic_DNA"/>
</dbReference>
<proteinExistence type="predicted"/>
<name>A0ABD1C5N4_CARAN</name>
<dbReference type="PANTHER" id="PTHR31476:SF14">
    <property type="entry name" value="OS09G0473400 PROTEIN"/>
    <property type="match status" value="1"/>
</dbReference>
<organism evidence="3 4">
    <name type="scientific">Cardamine amara subsp. amara</name>
    <dbReference type="NCBI Taxonomy" id="228776"/>
    <lineage>
        <taxon>Eukaryota</taxon>
        <taxon>Viridiplantae</taxon>
        <taxon>Streptophyta</taxon>
        <taxon>Embryophyta</taxon>
        <taxon>Tracheophyta</taxon>
        <taxon>Spermatophyta</taxon>
        <taxon>Magnoliopsida</taxon>
        <taxon>eudicotyledons</taxon>
        <taxon>Gunneridae</taxon>
        <taxon>Pentapetalae</taxon>
        <taxon>rosids</taxon>
        <taxon>malvids</taxon>
        <taxon>Brassicales</taxon>
        <taxon>Brassicaceae</taxon>
        <taxon>Cardamineae</taxon>
        <taxon>Cardamine</taxon>
    </lineage>
</organism>
<evidence type="ECO:0000313" key="3">
    <source>
        <dbReference type="EMBL" id="KAL1224551.1"/>
    </source>
</evidence>
<accession>A0ABD1C5N4</accession>
<evidence type="ECO:0000256" key="1">
    <source>
        <dbReference type="SAM" id="MobiDB-lite"/>
    </source>
</evidence>
<feature type="region of interest" description="Disordered" evidence="1">
    <location>
        <begin position="47"/>
        <end position="70"/>
    </location>
</feature>
<reference evidence="3 4" key="1">
    <citation type="submission" date="2024-04" db="EMBL/GenBank/DDBJ databases">
        <title>Genome assembly C_amara_ONT_v2.</title>
        <authorList>
            <person name="Yant L."/>
            <person name="Moore C."/>
            <person name="Slenker M."/>
        </authorList>
    </citation>
    <scope>NUCLEOTIDE SEQUENCE [LARGE SCALE GENOMIC DNA]</scope>
    <source>
        <tissue evidence="3">Leaf</tissue>
    </source>
</reference>
<dbReference type="PANTHER" id="PTHR31476">
    <property type="entry name" value="PROTEIN WHAT'S THIS FACTOR 1 HOMOLOG, CHLOROPLASTIC"/>
    <property type="match status" value="1"/>
</dbReference>